<proteinExistence type="predicted"/>
<keyword evidence="5 8" id="KW-0812">Transmembrane</keyword>
<evidence type="ECO:0000256" key="1">
    <source>
        <dbReference type="ARBA" id="ARBA00004429"/>
    </source>
</evidence>
<keyword evidence="3" id="KW-1003">Cell membrane</keyword>
<feature type="transmembrane region" description="Helical" evidence="8">
    <location>
        <begin position="294"/>
        <end position="311"/>
    </location>
</feature>
<reference evidence="9 10" key="1">
    <citation type="submission" date="2018-02" db="EMBL/GenBank/DDBJ databases">
        <title>Draft genome sequences of Elsinoe sp., causing black scab on jojoba.</title>
        <authorList>
            <person name="Stodart B."/>
            <person name="Jeffress S."/>
            <person name="Ash G."/>
            <person name="Arun Chinnappa K."/>
        </authorList>
    </citation>
    <scope>NUCLEOTIDE SEQUENCE [LARGE SCALE GENOMIC DNA]</scope>
    <source>
        <strain evidence="9 10">Hillstone_2</strain>
    </source>
</reference>
<keyword evidence="6 8" id="KW-1133">Transmembrane helix</keyword>
<comment type="subcellular location">
    <subcellularLocation>
        <location evidence="1">Cell inner membrane</location>
        <topology evidence="1">Multi-pass membrane protein</topology>
    </subcellularLocation>
</comment>
<feature type="transmembrane region" description="Helical" evidence="8">
    <location>
        <begin position="85"/>
        <end position="106"/>
    </location>
</feature>
<evidence type="ECO:0000313" key="9">
    <source>
        <dbReference type="EMBL" id="TKX18721.1"/>
    </source>
</evidence>
<evidence type="ECO:0000256" key="3">
    <source>
        <dbReference type="ARBA" id="ARBA00022475"/>
    </source>
</evidence>
<dbReference type="EMBL" id="PTQR01000128">
    <property type="protein sequence ID" value="TKX18721.1"/>
    <property type="molecule type" value="Genomic_DNA"/>
</dbReference>
<dbReference type="PANTHER" id="PTHR30574:SF1">
    <property type="entry name" value="SULPHUR TRANSPORT DOMAIN-CONTAINING PROTEIN"/>
    <property type="match status" value="1"/>
</dbReference>
<dbReference type="GO" id="GO:0005886">
    <property type="term" value="C:plasma membrane"/>
    <property type="evidence" value="ECO:0007669"/>
    <property type="project" value="UniProtKB-SubCell"/>
</dbReference>
<evidence type="ECO:0000256" key="6">
    <source>
        <dbReference type="ARBA" id="ARBA00022989"/>
    </source>
</evidence>
<evidence type="ECO:0000256" key="7">
    <source>
        <dbReference type="ARBA" id="ARBA00023136"/>
    </source>
</evidence>
<dbReference type="InterPro" id="IPR007272">
    <property type="entry name" value="Sulf_transp_TsuA/YedE"/>
</dbReference>
<sequence>MQQHAGLRRMLAGAVFGAALLGAGMQNPATIKAQLRLADFRMIETMLTATALSAVVFYFSNRNGYTTISARKPVSVGLFSYDGNVLGGALIGIGMAATGACPGSALVQAGTGVASGIYTILGGIIGAMLYVGLERTAENFKTASEKSTTTDYVQMTDSPVQEHFVIPKITPPTIADSLEVGPATMVVIWQLFVLGVISVLRKFLSVDNVEGISPQVGGLFMGLSQLISILLTRSSVGVSTAYEDVARVVLSPFLATKGKLLTPATLFALGVFSASCVVKVLYMARELSPAPSMAINHIYGGAALLFGARLAKGCPSGHGISGIPTFGWASVTTIASAFASGIVFTMAKSMV</sequence>
<protein>
    <submittedName>
        <fullName evidence="9">Uncharacterized protein</fullName>
    </submittedName>
</protein>
<dbReference type="PANTHER" id="PTHR30574">
    <property type="entry name" value="INNER MEMBRANE PROTEIN YEDE"/>
    <property type="match status" value="1"/>
</dbReference>
<feature type="transmembrane region" description="Helical" evidence="8">
    <location>
        <begin position="260"/>
        <end position="282"/>
    </location>
</feature>
<name>A0A4U7AQJ6_9PEZI</name>
<organism evidence="9 10">
    <name type="scientific">Elsinoe australis</name>
    <dbReference type="NCBI Taxonomy" id="40998"/>
    <lineage>
        <taxon>Eukaryota</taxon>
        <taxon>Fungi</taxon>
        <taxon>Dikarya</taxon>
        <taxon>Ascomycota</taxon>
        <taxon>Pezizomycotina</taxon>
        <taxon>Dothideomycetes</taxon>
        <taxon>Dothideomycetidae</taxon>
        <taxon>Myriangiales</taxon>
        <taxon>Elsinoaceae</taxon>
        <taxon>Elsinoe</taxon>
    </lineage>
</organism>
<evidence type="ECO:0000256" key="2">
    <source>
        <dbReference type="ARBA" id="ARBA00022448"/>
    </source>
</evidence>
<accession>A0A4U7AQJ6</accession>
<evidence type="ECO:0000256" key="4">
    <source>
        <dbReference type="ARBA" id="ARBA00022519"/>
    </source>
</evidence>
<keyword evidence="4" id="KW-0997">Cell inner membrane</keyword>
<evidence type="ECO:0000256" key="8">
    <source>
        <dbReference type="SAM" id="Phobius"/>
    </source>
</evidence>
<evidence type="ECO:0000256" key="5">
    <source>
        <dbReference type="ARBA" id="ARBA00022692"/>
    </source>
</evidence>
<dbReference type="Pfam" id="PF04143">
    <property type="entry name" value="Sulf_transp"/>
    <property type="match status" value="1"/>
</dbReference>
<feature type="transmembrane region" description="Helical" evidence="8">
    <location>
        <begin position="113"/>
        <end position="133"/>
    </location>
</feature>
<keyword evidence="2" id="KW-0813">Transport</keyword>
<feature type="transmembrane region" description="Helical" evidence="8">
    <location>
        <begin position="180"/>
        <end position="200"/>
    </location>
</feature>
<evidence type="ECO:0000313" key="10">
    <source>
        <dbReference type="Proteomes" id="UP000308133"/>
    </source>
</evidence>
<dbReference type="AlphaFoldDB" id="A0A4U7AQJ6"/>
<gene>
    <name evidence="9" type="ORF">C1H76_9511</name>
</gene>
<dbReference type="Proteomes" id="UP000308133">
    <property type="component" value="Unassembled WGS sequence"/>
</dbReference>
<feature type="transmembrane region" description="Helical" evidence="8">
    <location>
        <begin position="326"/>
        <end position="347"/>
    </location>
</feature>
<keyword evidence="7 8" id="KW-0472">Membrane</keyword>
<comment type="caution">
    <text evidence="9">The sequence shown here is derived from an EMBL/GenBank/DDBJ whole genome shotgun (WGS) entry which is preliminary data.</text>
</comment>